<evidence type="ECO:0000313" key="8">
    <source>
        <dbReference type="EMBL" id="MBG9986162.1"/>
    </source>
</evidence>
<keyword evidence="4 7" id="KW-0964">Secreted</keyword>
<dbReference type="SUPFAM" id="SSF53933">
    <property type="entry name" value="Microbial ribonucleases"/>
    <property type="match status" value="1"/>
</dbReference>
<dbReference type="PRINTS" id="PR00117">
    <property type="entry name" value="BARNASE"/>
</dbReference>
<sequence length="158" mass="18229">MMFNKVKKLFTIVLIGSIFFLAGCSELEVILEEELTPPNSQLESSVGHVEEIIEGEYYYEVDKVAEYIHLYGELPANYISKSEAEKMGWSTADKTYVVGGDQFGNREGKLPKETDRRYYEADIQAGYTDHRGPERLVYSDDGLIYYTDDHYDSFEQLY</sequence>
<dbReference type="InterPro" id="IPR001887">
    <property type="entry name" value="Barnase"/>
</dbReference>
<keyword evidence="7" id="KW-0255">Endonuclease</keyword>
<evidence type="ECO:0000256" key="3">
    <source>
        <dbReference type="ARBA" id="ARBA00022214"/>
    </source>
</evidence>
<comment type="similarity">
    <text evidence="2 7">Belongs to the ribonuclease N1/T1 family.</text>
</comment>
<evidence type="ECO:0000256" key="5">
    <source>
        <dbReference type="ARBA" id="ARBA00022722"/>
    </source>
</evidence>
<dbReference type="InterPro" id="IPR000026">
    <property type="entry name" value="N1-like"/>
</dbReference>
<keyword evidence="9" id="KW-1185">Reference proteome</keyword>
<keyword evidence="5 7" id="KW-0540">Nuclease</keyword>
<dbReference type="EMBL" id="JACBXQ010000002">
    <property type="protein sequence ID" value="MBG9986162.1"/>
    <property type="molecule type" value="Genomic_DNA"/>
</dbReference>
<dbReference type="Gene3D" id="3.10.450.30">
    <property type="entry name" value="Microbial ribonucleases"/>
    <property type="match status" value="1"/>
</dbReference>
<evidence type="ECO:0000313" key="9">
    <source>
        <dbReference type="Proteomes" id="UP000721415"/>
    </source>
</evidence>
<evidence type="ECO:0000256" key="2">
    <source>
        <dbReference type="ARBA" id="ARBA00009006"/>
    </source>
</evidence>
<dbReference type="EC" id="3.1.27.-" evidence="7"/>
<dbReference type="Pfam" id="PF00545">
    <property type="entry name" value="Ribonuclease"/>
    <property type="match status" value="1"/>
</dbReference>
<dbReference type="PROSITE" id="PS51257">
    <property type="entry name" value="PROKAR_LIPOPROTEIN"/>
    <property type="match status" value="1"/>
</dbReference>
<gene>
    <name evidence="8" type="ORF">HZY91_04545</name>
</gene>
<dbReference type="InterPro" id="IPR016191">
    <property type="entry name" value="Ribonuclease/ribotoxin"/>
</dbReference>
<dbReference type="PIRSF" id="PIRSF001013">
    <property type="entry name" value="Barnase"/>
    <property type="match status" value="1"/>
</dbReference>
<evidence type="ECO:0000256" key="6">
    <source>
        <dbReference type="ARBA" id="ARBA00022801"/>
    </source>
</evidence>
<organism evidence="8 9">
    <name type="scientific">Facklamia lactis</name>
    <dbReference type="NCBI Taxonomy" id="2749967"/>
    <lineage>
        <taxon>Bacteria</taxon>
        <taxon>Bacillati</taxon>
        <taxon>Bacillota</taxon>
        <taxon>Bacilli</taxon>
        <taxon>Lactobacillales</taxon>
        <taxon>Aerococcaceae</taxon>
        <taxon>Facklamia</taxon>
    </lineage>
</organism>
<comment type="caution">
    <text evidence="8">The sequence shown here is derived from an EMBL/GenBank/DDBJ whole genome shotgun (WGS) entry which is preliminary data.</text>
</comment>
<name>A0ABS0LQD0_9LACT</name>
<evidence type="ECO:0000256" key="1">
    <source>
        <dbReference type="ARBA" id="ARBA00004613"/>
    </source>
</evidence>
<reference evidence="8 9" key="1">
    <citation type="submission" date="2020-07" db="EMBL/GenBank/DDBJ databases">
        <title>Facklamia lactis sp. nov., isolated from raw milk.</title>
        <authorList>
            <person name="Doll E.V."/>
            <person name="Huptas C."/>
            <person name="Staib L."/>
            <person name="Wenning M."/>
            <person name="Scherer S."/>
        </authorList>
    </citation>
    <scope>NUCLEOTIDE SEQUENCE [LARGE SCALE GENOMIC DNA]</scope>
    <source>
        <strain evidence="8 9">DSM 111018</strain>
    </source>
</reference>
<dbReference type="Proteomes" id="UP000721415">
    <property type="component" value="Unassembled WGS sequence"/>
</dbReference>
<evidence type="ECO:0000256" key="4">
    <source>
        <dbReference type="ARBA" id="ARBA00022525"/>
    </source>
</evidence>
<evidence type="ECO:0000256" key="7">
    <source>
        <dbReference type="PIRNR" id="PIRNR001013"/>
    </source>
</evidence>
<proteinExistence type="inferred from homology"/>
<keyword evidence="6 7" id="KW-0378">Hydrolase</keyword>
<comment type="subcellular location">
    <subcellularLocation>
        <location evidence="1 7">Secreted</location>
    </subcellularLocation>
</comment>
<protein>
    <recommendedName>
        <fullName evidence="3 7">Ribonuclease</fullName>
        <ecNumber evidence="7">3.1.27.-</ecNumber>
    </recommendedName>
</protein>
<accession>A0ABS0LQD0</accession>